<dbReference type="RefSeq" id="WP_231447303.1">
    <property type="nucleotide sequence ID" value="NZ_JAJOMB010000017.1"/>
</dbReference>
<gene>
    <name evidence="3" type="ORF">LR394_27295</name>
</gene>
<sequence length="144" mass="15207">MIRFSDIAGNPVMDTSTATTVGKLEAPIIDPATHRIVGFRVKKSKGPGDVLLWASVAGLGPDAVTVSSAEQVSDPPPELKDRSGRKLDVLKRPVLTEHGHPLGKVKDVEFDPSDGRVTNLLLKDSFVDGGRLLGIGKYAVVVAG</sequence>
<name>A0A9X1NI79_9ACTN</name>
<feature type="domain" description="PRC-barrel" evidence="2">
    <location>
        <begin position="88"/>
        <end position="131"/>
    </location>
</feature>
<comment type="caution">
    <text evidence="3">The sequence shown here is derived from an EMBL/GenBank/DDBJ whole genome shotgun (WGS) entry which is preliminary data.</text>
</comment>
<dbReference type="EMBL" id="JAJOMB010000017">
    <property type="protein sequence ID" value="MCD5314618.1"/>
    <property type="molecule type" value="Genomic_DNA"/>
</dbReference>
<dbReference type="Pfam" id="PF05239">
    <property type="entry name" value="PRC"/>
    <property type="match status" value="2"/>
</dbReference>
<evidence type="ECO:0000259" key="2">
    <source>
        <dbReference type="Pfam" id="PF05239"/>
    </source>
</evidence>
<dbReference type="InterPro" id="IPR011033">
    <property type="entry name" value="PRC_barrel-like_sf"/>
</dbReference>
<dbReference type="Gene3D" id="2.30.30.240">
    <property type="entry name" value="PRC-barrel domain"/>
    <property type="match status" value="1"/>
</dbReference>
<reference evidence="3" key="1">
    <citation type="submission" date="2021-11" db="EMBL/GenBank/DDBJ databases">
        <title>Streptomyces corallinus and Kineosporia corallina sp. nov., two new coral-derived marine actinobacteria.</title>
        <authorList>
            <person name="Buangrab K."/>
            <person name="Sutthacheep M."/>
            <person name="Yeemin T."/>
            <person name="Harunari E."/>
            <person name="Igarashi Y."/>
            <person name="Sripreechasak P."/>
            <person name="Kanchanasin P."/>
            <person name="Tanasupawat S."/>
            <person name="Phongsopitanun W."/>
        </authorList>
    </citation>
    <scope>NUCLEOTIDE SEQUENCE</scope>
    <source>
        <strain evidence="3">JCM 31032</strain>
    </source>
</reference>
<dbReference type="AlphaFoldDB" id="A0A9X1NI79"/>
<evidence type="ECO:0000256" key="1">
    <source>
        <dbReference type="SAM" id="MobiDB-lite"/>
    </source>
</evidence>
<feature type="domain" description="PRC-barrel" evidence="2">
    <location>
        <begin position="2"/>
        <end position="52"/>
    </location>
</feature>
<dbReference type="InterPro" id="IPR027275">
    <property type="entry name" value="PRC-brl_dom"/>
</dbReference>
<dbReference type="SUPFAM" id="SSF50346">
    <property type="entry name" value="PRC-barrel domain"/>
    <property type="match status" value="1"/>
</dbReference>
<feature type="compositionally biased region" description="Basic and acidic residues" evidence="1">
    <location>
        <begin position="77"/>
        <end position="86"/>
    </location>
</feature>
<protein>
    <submittedName>
        <fullName evidence="3">PRC-barrel domain-containing protein</fullName>
    </submittedName>
</protein>
<evidence type="ECO:0000313" key="3">
    <source>
        <dbReference type="EMBL" id="MCD5314618.1"/>
    </source>
</evidence>
<accession>A0A9X1NI79</accession>
<organism evidence="3 4">
    <name type="scientific">Kineosporia babensis</name>
    <dbReference type="NCBI Taxonomy" id="499548"/>
    <lineage>
        <taxon>Bacteria</taxon>
        <taxon>Bacillati</taxon>
        <taxon>Actinomycetota</taxon>
        <taxon>Actinomycetes</taxon>
        <taxon>Kineosporiales</taxon>
        <taxon>Kineosporiaceae</taxon>
        <taxon>Kineosporia</taxon>
    </lineage>
</organism>
<dbReference type="Proteomes" id="UP001138997">
    <property type="component" value="Unassembled WGS sequence"/>
</dbReference>
<proteinExistence type="predicted"/>
<feature type="region of interest" description="Disordered" evidence="1">
    <location>
        <begin position="67"/>
        <end position="86"/>
    </location>
</feature>
<evidence type="ECO:0000313" key="4">
    <source>
        <dbReference type="Proteomes" id="UP001138997"/>
    </source>
</evidence>
<keyword evidence="4" id="KW-1185">Reference proteome</keyword>